<evidence type="ECO:0000259" key="8">
    <source>
        <dbReference type="PROSITE" id="PS50850"/>
    </source>
</evidence>
<dbReference type="Pfam" id="PF00083">
    <property type="entry name" value="Sugar_tr"/>
    <property type="match status" value="1"/>
</dbReference>
<organism evidence="9 10">
    <name type="scientific">Ammonicoccus fulvus</name>
    <dbReference type="NCBI Taxonomy" id="3138240"/>
    <lineage>
        <taxon>Bacteria</taxon>
        <taxon>Bacillati</taxon>
        <taxon>Actinomycetota</taxon>
        <taxon>Actinomycetes</taxon>
        <taxon>Propionibacteriales</taxon>
        <taxon>Propionibacteriaceae</taxon>
        <taxon>Ammonicoccus</taxon>
    </lineage>
</organism>
<feature type="transmembrane region" description="Helical" evidence="7">
    <location>
        <begin position="169"/>
        <end position="194"/>
    </location>
</feature>
<evidence type="ECO:0000256" key="1">
    <source>
        <dbReference type="ARBA" id="ARBA00004651"/>
    </source>
</evidence>
<dbReference type="PRINTS" id="PR01036">
    <property type="entry name" value="TCRTETB"/>
</dbReference>
<dbReference type="PANTHER" id="PTHR42718">
    <property type="entry name" value="MAJOR FACILITATOR SUPERFAMILY MULTIDRUG TRANSPORTER MFSC"/>
    <property type="match status" value="1"/>
</dbReference>
<feature type="transmembrane region" description="Helical" evidence="7">
    <location>
        <begin position="363"/>
        <end position="387"/>
    </location>
</feature>
<feature type="transmembrane region" description="Helical" evidence="7">
    <location>
        <begin position="233"/>
        <end position="250"/>
    </location>
</feature>
<keyword evidence="3" id="KW-1003">Cell membrane</keyword>
<reference evidence="9 10" key="1">
    <citation type="submission" date="2024-04" db="EMBL/GenBank/DDBJ databases">
        <title>Isolation of an actinomycete strain from pig manure.</title>
        <authorList>
            <person name="Gong T."/>
            <person name="Yu Z."/>
            <person name="An M."/>
            <person name="Wei C."/>
            <person name="Yang W."/>
            <person name="Liu L."/>
        </authorList>
    </citation>
    <scope>NUCLEOTIDE SEQUENCE [LARGE SCALE GENOMIC DNA]</scope>
    <source>
        <strain evidence="9 10">ZF39</strain>
    </source>
</reference>
<feature type="transmembrane region" description="Helical" evidence="7">
    <location>
        <begin position="467"/>
        <end position="490"/>
    </location>
</feature>
<feature type="transmembrane region" description="Helical" evidence="7">
    <location>
        <begin position="408"/>
        <end position="426"/>
    </location>
</feature>
<feature type="transmembrane region" description="Helical" evidence="7">
    <location>
        <begin position="16"/>
        <end position="35"/>
    </location>
</feature>
<evidence type="ECO:0000256" key="4">
    <source>
        <dbReference type="ARBA" id="ARBA00022692"/>
    </source>
</evidence>
<sequence>MNTVNTQASSLSSRRWVLLVTVAFGLLLITLDNSILYTALPTLTVDLGASASQGLWIINAYPLVMAGLLLGSGTLGDRFGHRRLFLVGLTLFGAASLVAAFSPTPEVLIGARALLAVGAACMMPATLALIRLGFDDVRERNIAIAIWGSISVVGAALGPIVGGALLERFWWGSVFLINIPVVIAALILTPLVVPAGTRDRAKKWDAISSLYALLTLTGAVLAIKEAAHTPQNWAIVAGATVVAAIGGVLFTRRQLRSNDPLLDFGVFRNRAFSAGIITAATAMFAIGGIQLVTTQRFQLVDGFTPLQAGLLVAAVAIGCLPTGILGGAFLHRLGLRIIISGGFTLATIGMIITLIGVQTAFPVFVAGLAVTGAGLGATMSVASTAIVGNVPPRKAGMAASVEEVSYEFGSLIAVAVLGSLLSLFYTSRIHLPQGAPAEAADSIATARDLASDHPGLLDAAAIAFNSGYTTIMIIIAVVIAAGVITTGWLLRQYGPGSTASAYEDNTH</sequence>
<evidence type="ECO:0000256" key="7">
    <source>
        <dbReference type="SAM" id="Phobius"/>
    </source>
</evidence>
<feature type="transmembrane region" description="Helical" evidence="7">
    <location>
        <begin position="337"/>
        <end position="357"/>
    </location>
</feature>
<proteinExistence type="predicted"/>
<keyword evidence="6 7" id="KW-0472">Membrane</keyword>
<feature type="transmembrane region" description="Helical" evidence="7">
    <location>
        <begin position="206"/>
        <end position="227"/>
    </location>
</feature>
<gene>
    <name evidence="9" type="ORF">AADG42_15210</name>
</gene>
<dbReference type="Pfam" id="PF07690">
    <property type="entry name" value="MFS_1"/>
    <property type="match status" value="1"/>
</dbReference>
<feature type="transmembrane region" description="Helical" evidence="7">
    <location>
        <begin position="84"/>
        <end position="103"/>
    </location>
</feature>
<dbReference type="Gene3D" id="1.20.1250.20">
    <property type="entry name" value="MFS general substrate transporter like domains"/>
    <property type="match status" value="1"/>
</dbReference>
<protein>
    <submittedName>
        <fullName evidence="9">MFS transporter</fullName>
    </submittedName>
</protein>
<dbReference type="SUPFAM" id="SSF103473">
    <property type="entry name" value="MFS general substrate transporter"/>
    <property type="match status" value="1"/>
</dbReference>
<feature type="transmembrane region" description="Helical" evidence="7">
    <location>
        <begin position="142"/>
        <end position="163"/>
    </location>
</feature>
<comment type="subcellular location">
    <subcellularLocation>
        <location evidence="1">Cell membrane</location>
        <topology evidence="1">Multi-pass membrane protein</topology>
    </subcellularLocation>
</comment>
<keyword evidence="5 7" id="KW-1133">Transmembrane helix</keyword>
<dbReference type="CDD" id="cd17321">
    <property type="entry name" value="MFS_MMR_MDR_like"/>
    <property type="match status" value="1"/>
</dbReference>
<dbReference type="InterPro" id="IPR011701">
    <property type="entry name" value="MFS"/>
</dbReference>
<feature type="transmembrane region" description="Helical" evidence="7">
    <location>
        <begin position="309"/>
        <end position="330"/>
    </location>
</feature>
<feature type="transmembrane region" description="Helical" evidence="7">
    <location>
        <begin position="109"/>
        <end position="130"/>
    </location>
</feature>
<name>A0ABZ3FS62_9ACTN</name>
<dbReference type="Gene3D" id="1.20.1720.10">
    <property type="entry name" value="Multidrug resistance protein D"/>
    <property type="match status" value="1"/>
</dbReference>
<accession>A0ABZ3FS62</accession>
<keyword evidence="10" id="KW-1185">Reference proteome</keyword>
<evidence type="ECO:0000256" key="6">
    <source>
        <dbReference type="ARBA" id="ARBA00023136"/>
    </source>
</evidence>
<dbReference type="InterPro" id="IPR005828">
    <property type="entry name" value="MFS_sugar_transport-like"/>
</dbReference>
<feature type="transmembrane region" description="Helical" evidence="7">
    <location>
        <begin position="55"/>
        <end position="72"/>
    </location>
</feature>
<evidence type="ECO:0000313" key="10">
    <source>
        <dbReference type="Proteomes" id="UP001442841"/>
    </source>
</evidence>
<feature type="domain" description="Major facilitator superfamily (MFS) profile" evidence="8">
    <location>
        <begin position="18"/>
        <end position="494"/>
    </location>
</feature>
<dbReference type="EMBL" id="CP154795">
    <property type="protein sequence ID" value="XAN08595.1"/>
    <property type="molecule type" value="Genomic_DNA"/>
</dbReference>
<keyword evidence="2" id="KW-0813">Transport</keyword>
<evidence type="ECO:0000256" key="2">
    <source>
        <dbReference type="ARBA" id="ARBA00022448"/>
    </source>
</evidence>
<dbReference type="InterPro" id="IPR036259">
    <property type="entry name" value="MFS_trans_sf"/>
</dbReference>
<evidence type="ECO:0000256" key="5">
    <source>
        <dbReference type="ARBA" id="ARBA00022989"/>
    </source>
</evidence>
<evidence type="ECO:0000313" key="9">
    <source>
        <dbReference type="EMBL" id="XAN08595.1"/>
    </source>
</evidence>
<feature type="transmembrane region" description="Helical" evidence="7">
    <location>
        <begin position="271"/>
        <end position="289"/>
    </location>
</feature>
<dbReference type="Proteomes" id="UP001442841">
    <property type="component" value="Chromosome"/>
</dbReference>
<keyword evidence="4 7" id="KW-0812">Transmembrane</keyword>
<evidence type="ECO:0000256" key="3">
    <source>
        <dbReference type="ARBA" id="ARBA00022475"/>
    </source>
</evidence>
<dbReference type="InterPro" id="IPR020846">
    <property type="entry name" value="MFS_dom"/>
</dbReference>
<dbReference type="PANTHER" id="PTHR42718:SF47">
    <property type="entry name" value="METHYL VIOLOGEN RESISTANCE PROTEIN SMVA"/>
    <property type="match status" value="1"/>
</dbReference>
<dbReference type="RefSeq" id="WP_280559906.1">
    <property type="nucleotide sequence ID" value="NZ_CP154795.1"/>
</dbReference>
<dbReference type="PROSITE" id="PS50850">
    <property type="entry name" value="MFS"/>
    <property type="match status" value="1"/>
</dbReference>